<evidence type="ECO:0000313" key="3">
    <source>
        <dbReference type="Proteomes" id="UP000225706"/>
    </source>
</evidence>
<protein>
    <recommendedName>
        <fullName evidence="4">Death domain-containing protein</fullName>
    </recommendedName>
</protein>
<evidence type="ECO:0000313" key="2">
    <source>
        <dbReference type="EMBL" id="PFX30428.1"/>
    </source>
</evidence>
<evidence type="ECO:0000256" key="1">
    <source>
        <dbReference type="SAM" id="MobiDB-lite"/>
    </source>
</evidence>
<dbReference type="InterPro" id="IPR011029">
    <property type="entry name" value="DEATH-like_dom_sf"/>
</dbReference>
<organism evidence="2 3">
    <name type="scientific">Stylophora pistillata</name>
    <name type="common">Smooth cauliflower coral</name>
    <dbReference type="NCBI Taxonomy" id="50429"/>
    <lineage>
        <taxon>Eukaryota</taxon>
        <taxon>Metazoa</taxon>
        <taxon>Cnidaria</taxon>
        <taxon>Anthozoa</taxon>
        <taxon>Hexacorallia</taxon>
        <taxon>Scleractinia</taxon>
        <taxon>Astrocoeniina</taxon>
        <taxon>Pocilloporidae</taxon>
        <taxon>Stylophora</taxon>
    </lineage>
</organism>
<gene>
    <name evidence="2" type="ORF">AWC38_SpisGene4784</name>
</gene>
<dbReference type="AlphaFoldDB" id="A0A2B4SPC4"/>
<feature type="compositionally biased region" description="Basic and acidic residues" evidence="1">
    <location>
        <begin position="181"/>
        <end position="190"/>
    </location>
</feature>
<reference evidence="3" key="1">
    <citation type="journal article" date="2017" name="bioRxiv">
        <title>Comparative analysis of the genomes of Stylophora pistillata and Acropora digitifera provides evidence for extensive differences between species of corals.</title>
        <authorList>
            <person name="Voolstra C.R."/>
            <person name="Li Y."/>
            <person name="Liew Y.J."/>
            <person name="Baumgarten S."/>
            <person name="Zoccola D."/>
            <person name="Flot J.-F."/>
            <person name="Tambutte S."/>
            <person name="Allemand D."/>
            <person name="Aranda M."/>
        </authorList>
    </citation>
    <scope>NUCLEOTIDE SEQUENCE [LARGE SCALE GENOMIC DNA]</scope>
</reference>
<feature type="compositionally biased region" description="Acidic residues" evidence="1">
    <location>
        <begin position="155"/>
        <end position="164"/>
    </location>
</feature>
<feature type="region of interest" description="Disordered" evidence="1">
    <location>
        <begin position="151"/>
        <end position="190"/>
    </location>
</feature>
<dbReference type="SUPFAM" id="SSF47986">
    <property type="entry name" value="DEATH domain"/>
    <property type="match status" value="1"/>
</dbReference>
<accession>A0A2B4SPC4</accession>
<dbReference type="OrthoDB" id="5962156at2759"/>
<evidence type="ECO:0008006" key="4">
    <source>
        <dbReference type="Google" id="ProtNLM"/>
    </source>
</evidence>
<sequence length="190" mass="21277">MSSQSAGNRKFKVTVSGGHVLCGDNSRMYVTHRTGPTRYHTLSSKSTIAEITGPDQLISSIPYTVYSQLSALLTRDHINIAARLFNLTLEEAMLLRDNADHAWQRMDAIFQLMKERNLNLGHLVEVLMEMKRYDALSVLIKAGYPDHPNLYPSVSEEESIEEVTDNPTLSSSESSPVNPSHLEDRTNSKD</sequence>
<name>A0A2B4SPC4_STYPI</name>
<dbReference type="Proteomes" id="UP000225706">
    <property type="component" value="Unassembled WGS sequence"/>
</dbReference>
<comment type="caution">
    <text evidence="2">The sequence shown here is derived from an EMBL/GenBank/DDBJ whole genome shotgun (WGS) entry which is preliminary data.</text>
</comment>
<keyword evidence="3" id="KW-1185">Reference proteome</keyword>
<proteinExistence type="predicted"/>
<dbReference type="EMBL" id="LSMT01000050">
    <property type="protein sequence ID" value="PFX30428.1"/>
    <property type="molecule type" value="Genomic_DNA"/>
</dbReference>